<dbReference type="Gene3D" id="2.30.42.10">
    <property type="match status" value="1"/>
</dbReference>
<dbReference type="GO" id="GO:0004252">
    <property type="term" value="F:serine-type endopeptidase activity"/>
    <property type="evidence" value="ECO:0007669"/>
    <property type="project" value="InterPro"/>
</dbReference>
<gene>
    <name evidence="7" type="ORF">FVF75_04200</name>
</gene>
<dbReference type="SUPFAM" id="SSF50494">
    <property type="entry name" value="Trypsin-like serine proteases"/>
    <property type="match status" value="1"/>
</dbReference>
<dbReference type="PANTHER" id="PTHR22939:SF129">
    <property type="entry name" value="SERINE PROTEASE HTRA2, MITOCHONDRIAL"/>
    <property type="match status" value="1"/>
</dbReference>
<dbReference type="InterPro" id="IPR001478">
    <property type="entry name" value="PDZ"/>
</dbReference>
<dbReference type="Gene3D" id="2.30.42.60">
    <property type="match status" value="1"/>
</dbReference>
<dbReference type="InterPro" id="IPR036034">
    <property type="entry name" value="PDZ_sf"/>
</dbReference>
<reference evidence="7 8" key="1">
    <citation type="submission" date="2019-08" db="EMBL/GenBank/DDBJ databases">
        <title>Identification of a novel species of the genus Boseongicola.</title>
        <authorList>
            <person name="Zhang X.-Q."/>
        </authorList>
    </citation>
    <scope>NUCLEOTIDE SEQUENCE [LARGE SCALE GENOMIC DNA]</scope>
    <source>
        <strain evidence="7 8">HY14</strain>
    </source>
</reference>
<dbReference type="GO" id="GO:0042597">
    <property type="term" value="C:periplasmic space"/>
    <property type="evidence" value="ECO:0007669"/>
    <property type="project" value="TreeGrafter"/>
</dbReference>
<protein>
    <submittedName>
        <fullName evidence="7">PDZ domain-containing protein</fullName>
    </submittedName>
</protein>
<dbReference type="PANTHER" id="PTHR22939">
    <property type="entry name" value="SERINE PROTEASE FAMILY S1C HTRA-RELATED"/>
    <property type="match status" value="1"/>
</dbReference>
<dbReference type="Proteomes" id="UP000322080">
    <property type="component" value="Unassembled WGS sequence"/>
</dbReference>
<dbReference type="InterPro" id="IPR001940">
    <property type="entry name" value="Peptidase_S1C"/>
</dbReference>
<evidence type="ECO:0000256" key="1">
    <source>
        <dbReference type="ARBA" id="ARBA00010541"/>
    </source>
</evidence>
<feature type="signal peptide" evidence="5">
    <location>
        <begin position="1"/>
        <end position="22"/>
    </location>
</feature>
<sequence length="469" mass="49281">MTRIVQTLAVAVLTLLPFGVHAETRVPDGLAEINLTFAPVVDRAAPAVVNIYATRLVAERTNPFFDDPFFQDLFRDFGRTRPREQNSLGSGVIVGGGLVVSNFHVVGNATDIRVVLADRREFVGTLVMADEEADLAVIRLEGAEALPSLELADSDALAVGDLVLAIGNPFGVGQTVSSGIVSGLARTGRGGGAFNAGGYFIQTDAPINPGNSGGALVDMQGRLVGINTQIVTRSGGSNGIGFAIPANLVARVVAQARDGATSFERPYAGVEVQLVDSDIAEALGLDLPQGLLVRDLSPASPFAEAGVVPGDVILSLGGHPVNAPGELTFRMSLQEIGADTPVKLLHNGQVRTVAVEMRAIGDVGADLGETMMTVTAPGPFQGLVVQEVTPELAARWGLVRGLQEGGVMIVGLGDGAQSRHFQPGDIVSEINGMPIRSLQDFRLATDTDSRTWRVRIDRRGGRVFLTWRG</sequence>
<feature type="chain" id="PRO_5023031738" evidence="5">
    <location>
        <begin position="23"/>
        <end position="469"/>
    </location>
</feature>
<keyword evidence="4" id="KW-0720">Serine protease</keyword>
<dbReference type="RefSeq" id="WP_148376538.1">
    <property type="nucleotide sequence ID" value="NZ_VSIY01000004.1"/>
</dbReference>
<dbReference type="AlphaFoldDB" id="A0A5D0RMV3"/>
<evidence type="ECO:0000256" key="4">
    <source>
        <dbReference type="ARBA" id="ARBA00022825"/>
    </source>
</evidence>
<evidence type="ECO:0000313" key="7">
    <source>
        <dbReference type="EMBL" id="TYB81948.1"/>
    </source>
</evidence>
<dbReference type="InterPro" id="IPR009003">
    <property type="entry name" value="Peptidase_S1_PA"/>
</dbReference>
<evidence type="ECO:0000259" key="6">
    <source>
        <dbReference type="PROSITE" id="PS50106"/>
    </source>
</evidence>
<evidence type="ECO:0000256" key="2">
    <source>
        <dbReference type="ARBA" id="ARBA00022670"/>
    </source>
</evidence>
<comment type="similarity">
    <text evidence="1">Belongs to the peptidase S1C family.</text>
</comment>
<keyword evidence="2" id="KW-0645">Protease</keyword>
<feature type="domain" description="PDZ" evidence="6">
    <location>
        <begin position="271"/>
        <end position="321"/>
    </location>
</feature>
<dbReference type="SMART" id="SM00228">
    <property type="entry name" value="PDZ"/>
    <property type="match status" value="2"/>
</dbReference>
<dbReference type="PRINTS" id="PR00834">
    <property type="entry name" value="PROTEASES2C"/>
</dbReference>
<dbReference type="Gene3D" id="2.40.10.120">
    <property type="match status" value="1"/>
</dbReference>
<evidence type="ECO:0000256" key="3">
    <source>
        <dbReference type="ARBA" id="ARBA00022801"/>
    </source>
</evidence>
<keyword evidence="3" id="KW-0378">Hydrolase</keyword>
<dbReference type="GO" id="GO:0006515">
    <property type="term" value="P:protein quality control for misfolded or incompletely synthesized proteins"/>
    <property type="evidence" value="ECO:0007669"/>
    <property type="project" value="TreeGrafter"/>
</dbReference>
<dbReference type="SUPFAM" id="SSF50156">
    <property type="entry name" value="PDZ domain-like"/>
    <property type="match status" value="2"/>
</dbReference>
<dbReference type="EMBL" id="VSIY01000004">
    <property type="protein sequence ID" value="TYB81948.1"/>
    <property type="molecule type" value="Genomic_DNA"/>
</dbReference>
<accession>A0A5D0RMV3</accession>
<proteinExistence type="inferred from homology"/>
<evidence type="ECO:0000256" key="5">
    <source>
        <dbReference type="SAM" id="SignalP"/>
    </source>
</evidence>
<keyword evidence="5" id="KW-0732">Signal</keyword>
<name>A0A5D0RMV3_9RHOB</name>
<comment type="caution">
    <text evidence="7">The sequence shown here is derived from an EMBL/GenBank/DDBJ whole genome shotgun (WGS) entry which is preliminary data.</text>
</comment>
<evidence type="ECO:0000313" key="8">
    <source>
        <dbReference type="Proteomes" id="UP000322080"/>
    </source>
</evidence>
<dbReference type="Pfam" id="PF13180">
    <property type="entry name" value="PDZ_2"/>
    <property type="match status" value="1"/>
</dbReference>
<dbReference type="PROSITE" id="PS50106">
    <property type="entry name" value="PDZ"/>
    <property type="match status" value="1"/>
</dbReference>
<organism evidence="7 8">
    <name type="scientific">Maritimibacter fusiformis</name>
    <dbReference type="NCBI Taxonomy" id="2603819"/>
    <lineage>
        <taxon>Bacteria</taxon>
        <taxon>Pseudomonadati</taxon>
        <taxon>Pseudomonadota</taxon>
        <taxon>Alphaproteobacteria</taxon>
        <taxon>Rhodobacterales</taxon>
        <taxon>Roseobacteraceae</taxon>
        <taxon>Maritimibacter</taxon>
    </lineage>
</organism>
<dbReference type="Pfam" id="PF13365">
    <property type="entry name" value="Trypsin_2"/>
    <property type="match status" value="1"/>
</dbReference>
<keyword evidence="8" id="KW-1185">Reference proteome</keyword>